<dbReference type="AlphaFoldDB" id="A0A0A8YS70"/>
<accession>A0A0A8YS70</accession>
<keyword evidence="1" id="KW-0472">Membrane</keyword>
<keyword evidence="1" id="KW-0812">Transmembrane</keyword>
<protein>
    <submittedName>
        <fullName evidence="2">Uncharacterized protein</fullName>
    </submittedName>
</protein>
<name>A0A0A8YS70_ARUDO</name>
<evidence type="ECO:0000256" key="1">
    <source>
        <dbReference type="SAM" id="Phobius"/>
    </source>
</evidence>
<sequence>MIIFVNIRVNHVQILILLLTDLPVLFWCTFLFYQLLILKGIYAY</sequence>
<feature type="transmembrane region" description="Helical" evidence="1">
    <location>
        <begin position="12"/>
        <end position="36"/>
    </location>
</feature>
<keyword evidence="1" id="KW-1133">Transmembrane helix</keyword>
<reference evidence="2" key="1">
    <citation type="submission" date="2014-09" db="EMBL/GenBank/DDBJ databases">
        <authorList>
            <person name="Magalhaes I.L.F."/>
            <person name="Oliveira U."/>
            <person name="Santos F.R."/>
            <person name="Vidigal T.H.D.A."/>
            <person name="Brescovit A.D."/>
            <person name="Santos A.J."/>
        </authorList>
    </citation>
    <scope>NUCLEOTIDE SEQUENCE</scope>
    <source>
        <tissue evidence="2">Shoot tissue taken approximately 20 cm above the soil surface</tissue>
    </source>
</reference>
<proteinExistence type="predicted"/>
<organism evidence="2">
    <name type="scientific">Arundo donax</name>
    <name type="common">Giant reed</name>
    <name type="synonym">Donax arundinaceus</name>
    <dbReference type="NCBI Taxonomy" id="35708"/>
    <lineage>
        <taxon>Eukaryota</taxon>
        <taxon>Viridiplantae</taxon>
        <taxon>Streptophyta</taxon>
        <taxon>Embryophyta</taxon>
        <taxon>Tracheophyta</taxon>
        <taxon>Spermatophyta</taxon>
        <taxon>Magnoliopsida</taxon>
        <taxon>Liliopsida</taxon>
        <taxon>Poales</taxon>
        <taxon>Poaceae</taxon>
        <taxon>PACMAD clade</taxon>
        <taxon>Arundinoideae</taxon>
        <taxon>Arundineae</taxon>
        <taxon>Arundo</taxon>
    </lineage>
</organism>
<reference evidence="2" key="2">
    <citation type="journal article" date="2015" name="Data Brief">
        <title>Shoot transcriptome of the giant reed, Arundo donax.</title>
        <authorList>
            <person name="Barrero R.A."/>
            <person name="Guerrero F.D."/>
            <person name="Moolhuijzen P."/>
            <person name="Goolsby J.A."/>
            <person name="Tidwell J."/>
            <person name="Bellgard S.E."/>
            <person name="Bellgard M.I."/>
        </authorList>
    </citation>
    <scope>NUCLEOTIDE SEQUENCE</scope>
    <source>
        <tissue evidence="2">Shoot tissue taken approximately 20 cm above the soil surface</tissue>
    </source>
</reference>
<evidence type="ECO:0000313" key="2">
    <source>
        <dbReference type="EMBL" id="JAD29271.1"/>
    </source>
</evidence>
<dbReference type="EMBL" id="GBRH01268624">
    <property type="protein sequence ID" value="JAD29271.1"/>
    <property type="molecule type" value="Transcribed_RNA"/>
</dbReference>